<comment type="caution">
    <text evidence="4">The sequence shown here is derived from an EMBL/GenBank/DDBJ whole genome shotgun (WGS) entry which is preliminary data.</text>
</comment>
<dbReference type="Gene3D" id="3.90.180.10">
    <property type="entry name" value="Medium-chain alcohol dehydrogenases, catalytic domain"/>
    <property type="match status" value="1"/>
</dbReference>
<dbReference type="PANTHER" id="PTHR43189">
    <property type="entry name" value="ZINC-TYPE ALCOHOL DEHYDROGENASE-LIKE PROTEIN C1198.01-RELATED"/>
    <property type="match status" value="1"/>
</dbReference>
<dbReference type="CDD" id="cd08262">
    <property type="entry name" value="Zn_ADH8"/>
    <property type="match status" value="1"/>
</dbReference>
<dbReference type="InterPro" id="IPR013154">
    <property type="entry name" value="ADH-like_N"/>
</dbReference>
<evidence type="ECO:0000313" key="5">
    <source>
        <dbReference type="Proteomes" id="UP000251800"/>
    </source>
</evidence>
<proteinExistence type="predicted"/>
<dbReference type="InterPro" id="IPR011032">
    <property type="entry name" value="GroES-like_sf"/>
</dbReference>
<evidence type="ECO:0000259" key="3">
    <source>
        <dbReference type="Pfam" id="PF08240"/>
    </source>
</evidence>
<dbReference type="OrthoDB" id="9773078at2"/>
<feature type="domain" description="Alcohol dehydrogenase-like N-terminal" evidence="3">
    <location>
        <begin position="23"/>
        <end position="136"/>
    </location>
</feature>
<evidence type="ECO:0000256" key="1">
    <source>
        <dbReference type="ARBA" id="ARBA00023002"/>
    </source>
</evidence>
<sequence length="392" mass="41870">MRAVVCQNTAMTVEDLPELVPAKGQVLIEVERCGICGSDLHLRHACDEMKGLLGRVGAGHLVPSSSDRLVFGHELCGRVLEHGPGTRKRLKVGTRVVAQPFLRVGSDIHLCGLSPIATGGYAERMLLQESALLPVPNGLSADMAALTEPMSVGLHAVQRSDIGKRDMAVVIGCGPVGLAVICLLKARGVATVVASDFSPGRRALARQCGADVVVDPAEDNPYADRGKHQFFHELPDLLKLGVDTQDALARLPIPSHLIWRAVETLGVGMPQRPVIFECVGVPGIVQQIIDQAPIMSRVVVVGVCMHVDRFEPALAIQKEIDLRFVFGQTPLEYRDTLHLIAEGKVACEPMISGVVGLDGVAGAFDALADPEQHAKILIDPSSVATTPEPLQR</sequence>
<dbReference type="InterPro" id="IPR013149">
    <property type="entry name" value="ADH-like_C"/>
</dbReference>
<dbReference type="Pfam" id="PF08240">
    <property type="entry name" value="ADH_N"/>
    <property type="match status" value="1"/>
</dbReference>
<dbReference type="Gene3D" id="3.40.50.720">
    <property type="entry name" value="NAD(P)-binding Rossmann-like Domain"/>
    <property type="match status" value="1"/>
</dbReference>
<dbReference type="SUPFAM" id="SSF51735">
    <property type="entry name" value="NAD(P)-binding Rossmann-fold domains"/>
    <property type="match status" value="1"/>
</dbReference>
<reference evidence="4 5" key="1">
    <citation type="submission" date="2018-05" db="EMBL/GenBank/DDBJ databases">
        <title>Abyssibacter profundi OUC007T gen. nov., sp. nov, a marine bacterium isolated from seawater of the Mariana Trench.</title>
        <authorList>
            <person name="Zhou S."/>
        </authorList>
    </citation>
    <scope>NUCLEOTIDE SEQUENCE [LARGE SCALE GENOMIC DNA]</scope>
    <source>
        <strain evidence="4 5">OUC007</strain>
    </source>
</reference>
<evidence type="ECO:0000313" key="4">
    <source>
        <dbReference type="EMBL" id="PWN54632.1"/>
    </source>
</evidence>
<dbReference type="Proteomes" id="UP000251800">
    <property type="component" value="Unassembled WGS sequence"/>
</dbReference>
<evidence type="ECO:0000259" key="2">
    <source>
        <dbReference type="Pfam" id="PF00107"/>
    </source>
</evidence>
<dbReference type="GO" id="GO:0016491">
    <property type="term" value="F:oxidoreductase activity"/>
    <property type="evidence" value="ECO:0007669"/>
    <property type="project" value="UniProtKB-KW"/>
</dbReference>
<keyword evidence="1" id="KW-0560">Oxidoreductase</keyword>
<keyword evidence="5" id="KW-1185">Reference proteome</keyword>
<accession>A0A383XPS8</accession>
<name>A0A383XPS8_9GAMM</name>
<dbReference type="AlphaFoldDB" id="A0A383XPS8"/>
<dbReference type="RefSeq" id="WP_109721637.1">
    <property type="nucleotide sequence ID" value="NZ_QEQK01000021.1"/>
</dbReference>
<dbReference type="EMBL" id="QEQK01000021">
    <property type="protein sequence ID" value="PWN54632.1"/>
    <property type="molecule type" value="Genomic_DNA"/>
</dbReference>
<dbReference type="SUPFAM" id="SSF50129">
    <property type="entry name" value="GroES-like"/>
    <property type="match status" value="1"/>
</dbReference>
<protein>
    <submittedName>
        <fullName evidence="4">Alcohol dehydrogenase</fullName>
    </submittedName>
</protein>
<dbReference type="InterPro" id="IPR036291">
    <property type="entry name" value="NAD(P)-bd_dom_sf"/>
</dbReference>
<organism evidence="4 5">
    <name type="scientific">Abyssibacter profundi</name>
    <dbReference type="NCBI Taxonomy" id="2182787"/>
    <lineage>
        <taxon>Bacteria</taxon>
        <taxon>Pseudomonadati</taxon>
        <taxon>Pseudomonadota</taxon>
        <taxon>Gammaproteobacteria</taxon>
        <taxon>Chromatiales</taxon>
        <taxon>Oceanococcaceae</taxon>
        <taxon>Abyssibacter</taxon>
    </lineage>
</organism>
<dbReference type="Pfam" id="PF00107">
    <property type="entry name" value="ADH_zinc_N"/>
    <property type="match status" value="1"/>
</dbReference>
<feature type="domain" description="Alcohol dehydrogenase-like C-terminal" evidence="2">
    <location>
        <begin position="175"/>
        <end position="341"/>
    </location>
</feature>
<dbReference type="PANTHER" id="PTHR43189:SF1">
    <property type="entry name" value="ZINC-TYPE ALCOHOL DEHYDROGENASE-LIKE PROTEIN C1198.01"/>
    <property type="match status" value="1"/>
</dbReference>
<gene>
    <name evidence="4" type="ORF">DEH80_16560</name>
</gene>